<evidence type="ECO:0000313" key="8">
    <source>
        <dbReference type="EMBL" id="PYE83667.1"/>
    </source>
</evidence>
<evidence type="ECO:0000313" key="9">
    <source>
        <dbReference type="Proteomes" id="UP000248311"/>
    </source>
</evidence>
<dbReference type="OrthoDB" id="9804983at2"/>
<dbReference type="Gene3D" id="1.20.272.10">
    <property type="match status" value="1"/>
</dbReference>
<keyword evidence="9" id="KW-1185">Reference proteome</keyword>
<dbReference type="InterPro" id="IPR005790">
    <property type="entry name" value="DNA_polIII_delta"/>
</dbReference>
<dbReference type="EC" id="2.7.7.7" evidence="1"/>
<evidence type="ECO:0000256" key="1">
    <source>
        <dbReference type="ARBA" id="ARBA00012417"/>
    </source>
</evidence>
<dbReference type="PANTHER" id="PTHR34388:SF1">
    <property type="entry name" value="DNA POLYMERASE III SUBUNIT DELTA"/>
    <property type="match status" value="1"/>
</dbReference>
<keyword evidence="5" id="KW-0239">DNA-directed DNA polymerase</keyword>
<keyword evidence="2" id="KW-0808">Transferase</keyword>
<dbReference type="GO" id="GO:0006261">
    <property type="term" value="P:DNA-templated DNA replication"/>
    <property type="evidence" value="ECO:0007669"/>
    <property type="project" value="TreeGrafter"/>
</dbReference>
<dbReference type="PANTHER" id="PTHR34388">
    <property type="entry name" value="DNA POLYMERASE III SUBUNIT DELTA"/>
    <property type="match status" value="1"/>
</dbReference>
<dbReference type="SUPFAM" id="SSF48019">
    <property type="entry name" value="post-AAA+ oligomerization domain-like"/>
    <property type="match status" value="1"/>
</dbReference>
<protein>
    <recommendedName>
        <fullName evidence="1">DNA-directed DNA polymerase</fullName>
        <ecNumber evidence="1">2.7.7.7</ecNumber>
    </recommendedName>
</protein>
<comment type="caution">
    <text evidence="8">The sequence shown here is derived from an EMBL/GenBank/DDBJ whole genome shotgun (WGS) entry which is preliminary data.</text>
</comment>
<dbReference type="Proteomes" id="UP000248311">
    <property type="component" value="Unassembled WGS sequence"/>
</dbReference>
<dbReference type="EMBL" id="QJTE01000003">
    <property type="protein sequence ID" value="PYE83667.1"/>
    <property type="molecule type" value="Genomic_DNA"/>
</dbReference>
<evidence type="ECO:0000256" key="2">
    <source>
        <dbReference type="ARBA" id="ARBA00022679"/>
    </source>
</evidence>
<organism evidence="8 9">
    <name type="scientific">Pseudoroseicyclus aestuarii</name>
    <dbReference type="NCBI Taxonomy" id="1795041"/>
    <lineage>
        <taxon>Bacteria</taxon>
        <taxon>Pseudomonadati</taxon>
        <taxon>Pseudomonadota</taxon>
        <taxon>Alphaproteobacteria</taxon>
        <taxon>Rhodobacterales</taxon>
        <taxon>Paracoccaceae</taxon>
        <taxon>Pseudoroseicyclus</taxon>
    </lineage>
</organism>
<name>A0A318SUX1_9RHOB</name>
<comment type="similarity">
    <text evidence="6">Belongs to the DNA polymerase HolA subunit family.</text>
</comment>
<dbReference type="GO" id="GO:0003887">
    <property type="term" value="F:DNA-directed DNA polymerase activity"/>
    <property type="evidence" value="ECO:0007669"/>
    <property type="project" value="UniProtKB-KW"/>
</dbReference>
<evidence type="ECO:0000256" key="5">
    <source>
        <dbReference type="ARBA" id="ARBA00022932"/>
    </source>
</evidence>
<dbReference type="AlphaFoldDB" id="A0A318SUX1"/>
<dbReference type="InterPro" id="IPR008921">
    <property type="entry name" value="DNA_pol3_clamp-load_cplx_C"/>
</dbReference>
<evidence type="ECO:0000256" key="6">
    <source>
        <dbReference type="ARBA" id="ARBA00034754"/>
    </source>
</evidence>
<keyword evidence="4" id="KW-0235">DNA replication</keyword>
<evidence type="ECO:0000256" key="4">
    <source>
        <dbReference type="ARBA" id="ARBA00022705"/>
    </source>
</evidence>
<dbReference type="GO" id="GO:0003677">
    <property type="term" value="F:DNA binding"/>
    <property type="evidence" value="ECO:0007669"/>
    <property type="project" value="InterPro"/>
</dbReference>
<keyword evidence="3" id="KW-0548">Nucleotidyltransferase</keyword>
<gene>
    <name evidence="8" type="ORF">DFP88_10325</name>
</gene>
<dbReference type="RefSeq" id="WP_110814242.1">
    <property type="nucleotide sequence ID" value="NZ_QJTE01000003.1"/>
</dbReference>
<dbReference type="NCBIfam" id="TIGR01128">
    <property type="entry name" value="holA"/>
    <property type="match status" value="1"/>
</dbReference>
<comment type="catalytic activity">
    <reaction evidence="7">
        <text>DNA(n) + a 2'-deoxyribonucleoside 5'-triphosphate = DNA(n+1) + diphosphate</text>
        <dbReference type="Rhea" id="RHEA:22508"/>
        <dbReference type="Rhea" id="RHEA-COMP:17339"/>
        <dbReference type="Rhea" id="RHEA-COMP:17340"/>
        <dbReference type="ChEBI" id="CHEBI:33019"/>
        <dbReference type="ChEBI" id="CHEBI:61560"/>
        <dbReference type="ChEBI" id="CHEBI:173112"/>
        <dbReference type="EC" id="2.7.7.7"/>
    </reaction>
</comment>
<evidence type="ECO:0000256" key="3">
    <source>
        <dbReference type="ARBA" id="ARBA00022695"/>
    </source>
</evidence>
<reference evidence="8 9" key="1">
    <citation type="submission" date="2018-06" db="EMBL/GenBank/DDBJ databases">
        <title>Genomic Encyclopedia of Type Strains, Phase III (KMG-III): the genomes of soil and plant-associated and newly described type strains.</title>
        <authorList>
            <person name="Whitman W."/>
        </authorList>
    </citation>
    <scope>NUCLEOTIDE SEQUENCE [LARGE SCALE GENOMIC DNA]</scope>
    <source>
        <strain evidence="8 9">CECT 9025</strain>
    </source>
</reference>
<evidence type="ECO:0000256" key="7">
    <source>
        <dbReference type="ARBA" id="ARBA00049244"/>
    </source>
</evidence>
<proteinExistence type="inferred from homology"/>
<accession>A0A318SUX1</accession>
<dbReference type="GO" id="GO:0009360">
    <property type="term" value="C:DNA polymerase III complex"/>
    <property type="evidence" value="ECO:0007669"/>
    <property type="project" value="TreeGrafter"/>
</dbReference>
<sequence length="343" mass="36346">MKLSTRDAAAWIKRPDAKAAGALLYGGDAMRVSDKRRALVLAMTGPEAEAEMRLTRLTAADLRSDPSQLEDAMRAQGFFPGPRAVTVDGATDGLADLIGSALSGWQPGDAQLVVTAGSLPARSALRKLFEGQRAAVAIALYDDPPSGEEIGEMLQAAGLNSIASEARAALGGLSKSLDPGDFRQTIEKLGLYMHGEAAPVTPEDIAAVAPRSAEAEMDDLLTTVADSQVDGIAPLLARLYAQGVQPVTLCIMALRHFRALHAAASDPGGAASGVAKLRPPVFGPRRDVMIRQAGRWRRERLEQAIAVLLDTDLSLRMARPVPPQALVERALIRLAMLQRGPAR</sequence>